<accession>A0A9N7ZB67</accession>
<comment type="caution">
    <text evidence="2">The sequence shown here is derived from an EMBL/GenBank/DDBJ whole genome shotgun (WGS) entry which is preliminary data.</text>
</comment>
<evidence type="ECO:0000256" key="1">
    <source>
        <dbReference type="SAM" id="MobiDB-lite"/>
    </source>
</evidence>
<sequence length="117" mass="12771">MQSDGMRETSAKVPGVLSAPRSFFVSSRRIRESEEGCRGLFSIKDLSRLNPLSCPPRQIPTDFKARNNPGGSEACQPTEKRSPHRGQGGSGGPVFGDCRSKRAQELYSTETKNKGTQ</sequence>
<feature type="region of interest" description="Disordered" evidence="1">
    <location>
        <begin position="49"/>
        <end position="117"/>
    </location>
</feature>
<name>A0A9N7ZB67_PLEPL</name>
<feature type="region of interest" description="Disordered" evidence="1">
    <location>
        <begin position="1"/>
        <end position="20"/>
    </location>
</feature>
<gene>
    <name evidence="2" type="ORF">PLEPLA_LOCUS44372</name>
</gene>
<evidence type="ECO:0000313" key="3">
    <source>
        <dbReference type="Proteomes" id="UP001153269"/>
    </source>
</evidence>
<proteinExistence type="predicted"/>
<feature type="compositionally biased region" description="Basic and acidic residues" evidence="1">
    <location>
        <begin position="1"/>
        <end position="10"/>
    </location>
</feature>
<dbReference type="AlphaFoldDB" id="A0A9N7ZB67"/>
<dbReference type="EMBL" id="CADEAL010004304">
    <property type="protein sequence ID" value="CAB1456587.1"/>
    <property type="molecule type" value="Genomic_DNA"/>
</dbReference>
<organism evidence="2 3">
    <name type="scientific">Pleuronectes platessa</name>
    <name type="common">European plaice</name>
    <dbReference type="NCBI Taxonomy" id="8262"/>
    <lineage>
        <taxon>Eukaryota</taxon>
        <taxon>Metazoa</taxon>
        <taxon>Chordata</taxon>
        <taxon>Craniata</taxon>
        <taxon>Vertebrata</taxon>
        <taxon>Euteleostomi</taxon>
        <taxon>Actinopterygii</taxon>
        <taxon>Neopterygii</taxon>
        <taxon>Teleostei</taxon>
        <taxon>Neoteleostei</taxon>
        <taxon>Acanthomorphata</taxon>
        <taxon>Carangaria</taxon>
        <taxon>Pleuronectiformes</taxon>
        <taxon>Pleuronectoidei</taxon>
        <taxon>Pleuronectidae</taxon>
        <taxon>Pleuronectes</taxon>
    </lineage>
</organism>
<protein>
    <submittedName>
        <fullName evidence="2">Uncharacterized protein</fullName>
    </submittedName>
</protein>
<dbReference type="Proteomes" id="UP001153269">
    <property type="component" value="Unassembled WGS sequence"/>
</dbReference>
<evidence type="ECO:0000313" key="2">
    <source>
        <dbReference type="EMBL" id="CAB1456587.1"/>
    </source>
</evidence>
<keyword evidence="3" id="KW-1185">Reference proteome</keyword>
<reference evidence="2" key="1">
    <citation type="submission" date="2020-03" db="EMBL/GenBank/DDBJ databases">
        <authorList>
            <person name="Weist P."/>
        </authorList>
    </citation>
    <scope>NUCLEOTIDE SEQUENCE</scope>
</reference>
<feature type="compositionally biased region" description="Polar residues" evidence="1">
    <location>
        <begin position="106"/>
        <end position="117"/>
    </location>
</feature>